<dbReference type="EMBL" id="AQQW01000031">
    <property type="protein sequence ID" value="ETW10667.1"/>
    <property type="molecule type" value="Genomic_DNA"/>
</dbReference>
<dbReference type="eggNOG" id="ENOG5032SND">
    <property type="taxonomic scope" value="Bacteria"/>
</dbReference>
<dbReference type="PATRIC" id="fig|1317118.6.peg.4307"/>
<dbReference type="AlphaFoldDB" id="W4HCZ5"/>
<feature type="region of interest" description="Disordered" evidence="1">
    <location>
        <begin position="1"/>
        <end position="64"/>
    </location>
</feature>
<protein>
    <recommendedName>
        <fullName evidence="4">Nutrient deprivation-induced protein</fullName>
    </recommendedName>
</protein>
<name>W4HCZ5_9RHOB</name>
<accession>W4HCZ5</accession>
<feature type="region of interest" description="Disordered" evidence="1">
    <location>
        <begin position="136"/>
        <end position="202"/>
    </location>
</feature>
<feature type="compositionally biased region" description="Basic and acidic residues" evidence="1">
    <location>
        <begin position="1"/>
        <end position="38"/>
    </location>
</feature>
<evidence type="ECO:0000256" key="1">
    <source>
        <dbReference type="SAM" id="MobiDB-lite"/>
    </source>
</evidence>
<reference evidence="2 3" key="1">
    <citation type="journal article" date="2014" name="Antonie Van Leeuwenhoek">
        <title>Roseivivax atlanticus sp. nov., isolated from surface seawater of the Atlantic Ocean.</title>
        <authorList>
            <person name="Li G."/>
            <person name="Lai Q."/>
            <person name="Liu X."/>
            <person name="Sun F."/>
            <person name="Shao Z."/>
        </authorList>
    </citation>
    <scope>NUCLEOTIDE SEQUENCE [LARGE SCALE GENOMIC DNA]</scope>
    <source>
        <strain evidence="2 3">22II-s10s</strain>
    </source>
</reference>
<proteinExistence type="predicted"/>
<evidence type="ECO:0000313" key="2">
    <source>
        <dbReference type="EMBL" id="ETW10667.1"/>
    </source>
</evidence>
<comment type="caution">
    <text evidence="2">The sequence shown here is derived from an EMBL/GenBank/DDBJ whole genome shotgun (WGS) entry which is preliminary data.</text>
</comment>
<evidence type="ECO:0008006" key="4">
    <source>
        <dbReference type="Google" id="ProtNLM"/>
    </source>
</evidence>
<dbReference type="Proteomes" id="UP000019063">
    <property type="component" value="Unassembled WGS sequence"/>
</dbReference>
<feature type="compositionally biased region" description="Polar residues" evidence="1">
    <location>
        <begin position="167"/>
        <end position="187"/>
    </location>
</feature>
<keyword evidence="3" id="KW-1185">Reference proteome</keyword>
<evidence type="ECO:0000313" key="3">
    <source>
        <dbReference type="Proteomes" id="UP000019063"/>
    </source>
</evidence>
<organism evidence="2 3">
    <name type="scientific">Roseivivax marinus</name>
    <dbReference type="NCBI Taxonomy" id="1379903"/>
    <lineage>
        <taxon>Bacteria</taxon>
        <taxon>Pseudomonadati</taxon>
        <taxon>Pseudomonadota</taxon>
        <taxon>Alphaproteobacteria</taxon>
        <taxon>Rhodobacterales</taxon>
        <taxon>Roseobacteraceae</taxon>
        <taxon>Roseivivax</taxon>
    </lineage>
</organism>
<gene>
    <name evidence="2" type="ORF">ATO8_21051</name>
</gene>
<dbReference type="STRING" id="1379903.ATO8_21051"/>
<feature type="compositionally biased region" description="Basic and acidic residues" evidence="1">
    <location>
        <begin position="142"/>
        <end position="152"/>
    </location>
</feature>
<sequence length="202" mass="21126">MSEIYRDDRNVRRETGDDMKRSAERLGDDARGAAEHASARVQQEAMDQAERAKSGAASEMSGIASALRTAAQELRSGSPQERTFGQIAESLAGASDALRDRDLGELAGDVSAFARRNPMGFLGGAALAGFAATRFAQASSHPRTESANERSDNSASATYDEPAAHASTATPAQSTRPNPTRDSTASTGPMVVPAEPKTPGDS</sequence>